<evidence type="ECO:0000313" key="1">
    <source>
        <dbReference type="EMBL" id="KAJ8123808.1"/>
    </source>
</evidence>
<comment type="caution">
    <text evidence="1">The sequence shown here is derived from an EMBL/GenBank/DDBJ whole genome shotgun (WGS) entry which is preliminary data.</text>
</comment>
<accession>A0ACC2J9E8</accession>
<name>A0ACC2J9E8_9PEZI</name>
<reference evidence="1" key="1">
    <citation type="submission" date="2022-11" db="EMBL/GenBank/DDBJ databases">
        <title>Genome Sequence of Nemania bipapillata.</title>
        <authorList>
            <person name="Buettner E."/>
        </authorList>
    </citation>
    <scope>NUCLEOTIDE SEQUENCE</scope>
    <source>
        <strain evidence="1">CP14</strain>
    </source>
</reference>
<evidence type="ECO:0000313" key="2">
    <source>
        <dbReference type="Proteomes" id="UP001153334"/>
    </source>
</evidence>
<proteinExistence type="predicted"/>
<protein>
    <submittedName>
        <fullName evidence="1">Uncharacterized protein</fullName>
    </submittedName>
</protein>
<keyword evidence="2" id="KW-1185">Reference proteome</keyword>
<gene>
    <name evidence="1" type="ORF">ONZ43_g324</name>
</gene>
<sequence length="110" mass="11647">MKFTPVFAMLALAASAHRCRMDRYSTNVAGVCSGGLYKLGDQTENDACSKVHTNSCYGRPQDATGDANCRLVVTAGSGCDPNKGIIATLPCTGDPRAWAGEEHSYIVICD</sequence>
<dbReference type="Proteomes" id="UP001153334">
    <property type="component" value="Unassembled WGS sequence"/>
</dbReference>
<dbReference type="EMBL" id="JAPESX010000038">
    <property type="protein sequence ID" value="KAJ8123808.1"/>
    <property type="molecule type" value="Genomic_DNA"/>
</dbReference>
<organism evidence="1 2">
    <name type="scientific">Nemania bipapillata</name>
    <dbReference type="NCBI Taxonomy" id="110536"/>
    <lineage>
        <taxon>Eukaryota</taxon>
        <taxon>Fungi</taxon>
        <taxon>Dikarya</taxon>
        <taxon>Ascomycota</taxon>
        <taxon>Pezizomycotina</taxon>
        <taxon>Sordariomycetes</taxon>
        <taxon>Xylariomycetidae</taxon>
        <taxon>Xylariales</taxon>
        <taxon>Xylariaceae</taxon>
        <taxon>Nemania</taxon>
    </lineage>
</organism>